<protein>
    <recommendedName>
        <fullName evidence="1">RNase H type-1 domain-containing protein</fullName>
    </recommendedName>
</protein>
<dbReference type="Gramene" id="Solyc11g020600.1.1">
    <property type="protein sequence ID" value="Solyc11g020600.1.1"/>
    <property type="gene ID" value="Solyc11g020600.1"/>
</dbReference>
<sequence>MFNKFLWGETNDETKMHWASWNLCDILGMKMESPLQDFKIYTRNSLLLRDSTQETLIPGMPCAKSKNIVDQHILWKICRERDSKLLVDCVNVLSITLWRIHDKFKELKDHMENIGFILNHSYREANKVAHALASMSFLNPGNNLYEDFTNLPFGVKGLMTMDRCGLTNFQTKPNKKQDIIWDPP</sequence>
<organism evidence="2">
    <name type="scientific">Solanum lycopersicum</name>
    <name type="common">Tomato</name>
    <name type="synonym">Lycopersicon esculentum</name>
    <dbReference type="NCBI Taxonomy" id="4081"/>
    <lineage>
        <taxon>Eukaryota</taxon>
        <taxon>Viridiplantae</taxon>
        <taxon>Streptophyta</taxon>
        <taxon>Embryophyta</taxon>
        <taxon>Tracheophyta</taxon>
        <taxon>Spermatophyta</taxon>
        <taxon>Magnoliopsida</taxon>
        <taxon>eudicotyledons</taxon>
        <taxon>Gunneridae</taxon>
        <taxon>Pentapetalae</taxon>
        <taxon>asterids</taxon>
        <taxon>lamiids</taxon>
        <taxon>Solanales</taxon>
        <taxon>Solanaceae</taxon>
        <taxon>Solanoideae</taxon>
        <taxon>Solaneae</taxon>
        <taxon>Solanum</taxon>
        <taxon>Solanum subgen. Lycopersicon</taxon>
    </lineage>
</organism>
<dbReference type="InterPro" id="IPR002156">
    <property type="entry name" value="RNaseH_domain"/>
</dbReference>
<accession>K4D712</accession>
<feature type="domain" description="RNase H type-1" evidence="1">
    <location>
        <begin position="69"/>
        <end position="135"/>
    </location>
</feature>
<dbReference type="STRING" id="4081.K4D712"/>
<dbReference type="EnsemblPlants" id="Solyc11g020600.1.1">
    <property type="protein sequence ID" value="Solyc11g020600.1.1"/>
    <property type="gene ID" value="Solyc11g020600.1"/>
</dbReference>
<dbReference type="AlphaFoldDB" id="K4D712"/>
<dbReference type="PhylomeDB" id="K4D712"/>
<reference evidence="2" key="2">
    <citation type="submission" date="2015-06" db="UniProtKB">
        <authorList>
            <consortium name="EnsemblPlants"/>
        </authorList>
    </citation>
    <scope>IDENTIFICATION</scope>
    <source>
        <strain evidence="2">cv. Heinz 1706</strain>
    </source>
</reference>
<dbReference type="Proteomes" id="UP000004994">
    <property type="component" value="Chromosome 11"/>
</dbReference>
<dbReference type="GO" id="GO:0003676">
    <property type="term" value="F:nucleic acid binding"/>
    <property type="evidence" value="ECO:0007669"/>
    <property type="project" value="InterPro"/>
</dbReference>
<reference evidence="2" key="1">
    <citation type="journal article" date="2012" name="Nature">
        <title>The tomato genome sequence provides insights into fleshy fruit evolution.</title>
        <authorList>
            <consortium name="Tomato Genome Consortium"/>
        </authorList>
    </citation>
    <scope>NUCLEOTIDE SEQUENCE [LARGE SCALE GENOMIC DNA]</scope>
    <source>
        <strain evidence="2">cv. Heinz 1706</strain>
    </source>
</reference>
<evidence type="ECO:0000313" key="3">
    <source>
        <dbReference type="Proteomes" id="UP000004994"/>
    </source>
</evidence>
<dbReference type="HOGENOM" id="CLU_1470611_0_0_1"/>
<name>K4D712_SOLLC</name>
<dbReference type="PaxDb" id="4081-Solyc11g020600.1.1"/>
<evidence type="ECO:0000259" key="1">
    <source>
        <dbReference type="Pfam" id="PF13456"/>
    </source>
</evidence>
<dbReference type="Pfam" id="PF13456">
    <property type="entry name" value="RVT_3"/>
    <property type="match status" value="1"/>
</dbReference>
<proteinExistence type="predicted"/>
<evidence type="ECO:0000313" key="2">
    <source>
        <dbReference type="EnsemblPlants" id="Solyc11g020600.1.1"/>
    </source>
</evidence>
<dbReference type="InParanoid" id="K4D712"/>
<dbReference type="GO" id="GO:0004523">
    <property type="term" value="F:RNA-DNA hybrid ribonuclease activity"/>
    <property type="evidence" value="ECO:0007669"/>
    <property type="project" value="InterPro"/>
</dbReference>
<keyword evidence="3" id="KW-1185">Reference proteome</keyword>